<dbReference type="InterPro" id="IPR029055">
    <property type="entry name" value="Ntn_hydrolases_N"/>
</dbReference>
<reference evidence="4" key="1">
    <citation type="submission" date="2016-04" db="EMBL/GenBank/DDBJ databases">
        <authorList>
            <person name="Shah S.A."/>
            <person name="Garrett R.A."/>
        </authorList>
    </citation>
    <scope>NUCLEOTIDE SEQUENCE [LARGE SCALE GENOMIC DNA]</scope>
    <source>
        <strain evidence="4">ATCC 35091 / DSM 1616 / JCM 8930 / NBRC 15331 / P1</strain>
    </source>
</reference>
<dbReference type="RefSeq" id="WP_010923566.1">
    <property type="nucleotide sequence ID" value="NZ_CP011055.2"/>
</dbReference>
<dbReference type="Pfam" id="PF13230">
    <property type="entry name" value="GATase_4"/>
    <property type="match status" value="1"/>
</dbReference>
<dbReference type="OrthoDB" id="350529at2157"/>
<organism evidence="3 4">
    <name type="scientific">Saccharolobus solfataricus</name>
    <name type="common">Sulfolobus solfataricus</name>
    <dbReference type="NCBI Taxonomy" id="2287"/>
    <lineage>
        <taxon>Archaea</taxon>
        <taxon>Thermoproteota</taxon>
        <taxon>Thermoprotei</taxon>
        <taxon>Sulfolobales</taxon>
        <taxon>Sulfolobaceae</taxon>
        <taxon>Saccharolobus</taxon>
    </lineage>
</organism>
<feature type="domain" description="Glutamine amidotransferase type-2" evidence="2">
    <location>
        <begin position="2"/>
        <end position="231"/>
    </location>
</feature>
<dbReference type="EMBL" id="LT549890">
    <property type="protein sequence ID" value="SAI85380.1"/>
    <property type="molecule type" value="Genomic_DNA"/>
</dbReference>
<dbReference type="PANTHER" id="PTHR42824:SF1">
    <property type="entry name" value="GLUTAMINE AMIDOTRANSFERASE YAFJ-RELATED"/>
    <property type="match status" value="1"/>
</dbReference>
<gene>
    <name evidence="3" type="ORF">SSOP1_1826</name>
</gene>
<dbReference type="PROSITE" id="PS51278">
    <property type="entry name" value="GATASE_TYPE_2"/>
    <property type="match status" value="1"/>
</dbReference>
<dbReference type="Proteomes" id="UP000076770">
    <property type="component" value="Chromosome i"/>
</dbReference>
<sequence>MCRMLAYYGRDKDYLKKLANCLVRASQKDPLSDDIHGDGWGVAALTTNKLVYYRSHLPIFEDKDNLESIIDSLDGEVKVIIHARQASDKNLVSVYYSHPYLESNHERLLFLAHNGSVDKYKLGEMIGIDPTLMVDSELVAKYLSIYGIKEVDKLRDVTQSALNLLLLEINRKDRSSHLFYYNYYRKDKIRRKEDYYKLYLHNGAVYSSSLAYTGCEKGEEVELGKLLVLNG</sequence>
<keyword evidence="3" id="KW-0808">Transferase</keyword>
<proteinExistence type="predicted"/>
<dbReference type="GeneID" id="1454676"/>
<dbReference type="AlphaFoldDB" id="A0A157T2C5"/>
<evidence type="ECO:0000259" key="2">
    <source>
        <dbReference type="PROSITE" id="PS51278"/>
    </source>
</evidence>
<evidence type="ECO:0000256" key="1">
    <source>
        <dbReference type="ARBA" id="ARBA00022962"/>
    </source>
</evidence>
<dbReference type="Gene3D" id="3.60.20.10">
    <property type="entry name" value="Glutamine Phosphoribosylpyrophosphate, subunit 1, domain 1"/>
    <property type="match status" value="1"/>
</dbReference>
<keyword evidence="1 3" id="KW-0315">Glutamine amidotransferase</keyword>
<dbReference type="InterPro" id="IPR026869">
    <property type="entry name" value="EgtC-like"/>
</dbReference>
<accession>A0A157T2C5</accession>
<protein>
    <submittedName>
        <fullName evidence="3">Glutamine amidotransferase</fullName>
    </submittedName>
</protein>
<dbReference type="InterPro" id="IPR017932">
    <property type="entry name" value="GATase_2_dom"/>
</dbReference>
<name>A0A157T2C5_SACSO</name>
<dbReference type="GO" id="GO:0016740">
    <property type="term" value="F:transferase activity"/>
    <property type="evidence" value="ECO:0007669"/>
    <property type="project" value="UniProtKB-KW"/>
</dbReference>
<dbReference type="PATRIC" id="fig|2287.6.peg.2649"/>
<dbReference type="PANTHER" id="PTHR42824">
    <property type="entry name" value="GLUTAMINE AMIDOTRANSFERASE"/>
    <property type="match status" value="1"/>
</dbReference>
<evidence type="ECO:0000313" key="4">
    <source>
        <dbReference type="Proteomes" id="UP000076770"/>
    </source>
</evidence>
<dbReference type="SUPFAM" id="SSF56235">
    <property type="entry name" value="N-terminal nucleophile aminohydrolases (Ntn hydrolases)"/>
    <property type="match status" value="1"/>
</dbReference>
<evidence type="ECO:0000313" key="3">
    <source>
        <dbReference type="EMBL" id="SAI85380.1"/>
    </source>
</evidence>